<reference evidence="5 6" key="1">
    <citation type="journal article" date="2021" name="Arch. Microbiol.">
        <title>Thalassobius aquimarinus sp. nov., isolated from the Sea of Japan seashore.</title>
        <authorList>
            <person name="Kurilenko V.V."/>
            <person name="Romanenko L.A."/>
            <person name="Chernysheva N.Y."/>
            <person name="Velansky P.V."/>
            <person name="Tekutyeva L.A."/>
            <person name="Isaeva M.P."/>
            <person name="Mikhailov V.V."/>
        </authorList>
    </citation>
    <scope>NUCLEOTIDE SEQUENCE [LARGE SCALE GENOMIC DNA]</scope>
    <source>
        <strain evidence="5 6">KMM 8518</strain>
    </source>
</reference>
<gene>
    <name evidence="5" type="ORF">IT775_19995</name>
</gene>
<dbReference type="SUPFAM" id="SSF52096">
    <property type="entry name" value="ClpP/crotonase"/>
    <property type="match status" value="1"/>
</dbReference>
<dbReference type="EMBL" id="JADMKU010000029">
    <property type="protein sequence ID" value="MBR9653406.1"/>
    <property type="molecule type" value="Genomic_DNA"/>
</dbReference>
<evidence type="ECO:0000313" key="5">
    <source>
        <dbReference type="EMBL" id="MBR9653406.1"/>
    </source>
</evidence>
<evidence type="ECO:0000256" key="1">
    <source>
        <dbReference type="ARBA" id="ARBA00001709"/>
    </source>
</evidence>
<dbReference type="Proteomes" id="UP001195941">
    <property type="component" value="Unassembled WGS sequence"/>
</dbReference>
<evidence type="ECO:0000256" key="2">
    <source>
        <dbReference type="ARBA" id="ARBA00011915"/>
    </source>
</evidence>
<organism evidence="5 6">
    <name type="scientific">Thalassovita aquimarina</name>
    <dbReference type="NCBI Taxonomy" id="2785917"/>
    <lineage>
        <taxon>Bacteria</taxon>
        <taxon>Pseudomonadati</taxon>
        <taxon>Pseudomonadota</taxon>
        <taxon>Alphaproteobacteria</taxon>
        <taxon>Rhodobacterales</taxon>
        <taxon>Roseobacteraceae</taxon>
        <taxon>Thalassovita</taxon>
    </lineage>
</organism>
<comment type="catalytic activity">
    <reaction evidence="1">
        <text>3-hydroxy-2-methylpropanoyl-CoA + H2O = 3-hydroxy-2-methylpropanoate + CoA + H(+)</text>
        <dbReference type="Rhea" id="RHEA:20888"/>
        <dbReference type="ChEBI" id="CHEBI:11805"/>
        <dbReference type="ChEBI" id="CHEBI:15377"/>
        <dbReference type="ChEBI" id="CHEBI:15378"/>
        <dbReference type="ChEBI" id="CHEBI:57287"/>
        <dbReference type="ChEBI" id="CHEBI:57340"/>
        <dbReference type="EC" id="3.1.2.4"/>
    </reaction>
</comment>
<keyword evidence="3" id="KW-0378">Hydrolase</keyword>
<proteinExistence type="predicted"/>
<comment type="caution">
    <text evidence="5">The sequence shown here is derived from an EMBL/GenBank/DDBJ whole genome shotgun (WGS) entry which is preliminary data.</text>
</comment>
<dbReference type="InterPro" id="IPR029045">
    <property type="entry name" value="ClpP/crotonase-like_dom_sf"/>
</dbReference>
<dbReference type="Pfam" id="PF16113">
    <property type="entry name" value="ECH_2"/>
    <property type="match status" value="1"/>
</dbReference>
<evidence type="ECO:0000259" key="4">
    <source>
        <dbReference type="Pfam" id="PF16113"/>
    </source>
</evidence>
<keyword evidence="6" id="KW-1185">Reference proteome</keyword>
<sequence length="348" mass="38008">MSDINIRKEGKIGRITLTRPKALNALSYDMCLQIERALDDWRDDDTVAMILIDAEGERAFCAGGDIQEMYDTGTAGDFGYGRNFWRDEYRMNAKLFEFPKPVASLMQGFTMGGGVGVGCHGSHRVVCESSQVAMPETGIGLVPDVGGSLILSRAPGRVGEYLGSTGGRIGAADAIYAGFADYFVPQEDWAALTAKLIETGDWTAIDRAAKPAPAGELEALRDQIDAHFAGETLRDILNSLQNDEGDFAAKALKSLNRVSPLSAACTIEMIHRLRGNDDIRRALEIEFRFTFRAMETGDFLEGIRAQIIDKDRNPNWKHGGPDAVTAMEVAKMLMPLGADSLTFEEEKA</sequence>
<protein>
    <recommendedName>
        <fullName evidence="2">3-hydroxyisobutyryl-CoA hydrolase</fullName>
        <ecNumber evidence="2">3.1.2.4</ecNumber>
    </recommendedName>
</protein>
<name>A0ABS5HWQ7_9RHOB</name>
<accession>A0ABS5HWQ7</accession>
<dbReference type="EC" id="3.1.2.4" evidence="2"/>
<dbReference type="RefSeq" id="WP_212703028.1">
    <property type="nucleotide sequence ID" value="NZ_JADMKU010000029.1"/>
</dbReference>
<dbReference type="InterPro" id="IPR032259">
    <property type="entry name" value="HIBYL-CoA-H"/>
</dbReference>
<evidence type="ECO:0000256" key="3">
    <source>
        <dbReference type="ARBA" id="ARBA00022801"/>
    </source>
</evidence>
<dbReference type="PANTHER" id="PTHR43176">
    <property type="entry name" value="3-HYDROXYISOBUTYRYL-COA HYDROLASE-RELATED"/>
    <property type="match status" value="1"/>
</dbReference>
<dbReference type="NCBIfam" id="NF004127">
    <property type="entry name" value="PRK05617.1"/>
    <property type="match status" value="1"/>
</dbReference>
<evidence type="ECO:0000313" key="6">
    <source>
        <dbReference type="Proteomes" id="UP001195941"/>
    </source>
</evidence>
<dbReference type="CDD" id="cd06558">
    <property type="entry name" value="crotonase-like"/>
    <property type="match status" value="1"/>
</dbReference>
<dbReference type="InterPro" id="IPR045004">
    <property type="entry name" value="ECH_dom"/>
</dbReference>
<dbReference type="PANTHER" id="PTHR43176:SF3">
    <property type="entry name" value="3-HYDROXYISOBUTYRYL-COA HYDROLASE, MITOCHONDRIAL"/>
    <property type="match status" value="1"/>
</dbReference>
<dbReference type="Gene3D" id="3.90.226.10">
    <property type="entry name" value="2-enoyl-CoA Hydratase, Chain A, domain 1"/>
    <property type="match status" value="1"/>
</dbReference>
<feature type="domain" description="Enoyl-CoA hydratase/isomerase" evidence="4">
    <location>
        <begin position="12"/>
        <end position="332"/>
    </location>
</feature>